<feature type="compositionally biased region" description="Basic and acidic residues" evidence="1">
    <location>
        <begin position="619"/>
        <end position="633"/>
    </location>
</feature>
<accession>A0A5C3N7X0</accession>
<dbReference type="GO" id="GO:0008832">
    <property type="term" value="F:dGTPase activity"/>
    <property type="evidence" value="ECO:0007669"/>
    <property type="project" value="TreeGrafter"/>
</dbReference>
<dbReference type="PANTHER" id="PTHR11373:SF4">
    <property type="entry name" value="DEOXYNUCLEOSIDE TRIPHOSPHATE TRIPHOSPHOHYDROLASE SAMHD1"/>
    <property type="match status" value="1"/>
</dbReference>
<proteinExistence type="predicted"/>
<dbReference type="OrthoDB" id="9991235at2759"/>
<dbReference type="GO" id="GO:0005634">
    <property type="term" value="C:nucleus"/>
    <property type="evidence" value="ECO:0007669"/>
    <property type="project" value="TreeGrafter"/>
</dbReference>
<dbReference type="Gene3D" id="1.10.3210.10">
    <property type="entry name" value="Hypothetical protein af1432"/>
    <property type="match status" value="1"/>
</dbReference>
<name>A0A5C3N7X0_9AGAM</name>
<gene>
    <name evidence="3" type="ORF">OE88DRAFT_1655462</name>
</gene>
<sequence>MYYWTHKVRCAPRSVYLPSQISGNQRHSRRYLMQATRESTANLRKTVRRFKDPVHDYIPFSALTSAFIDTQQFQRLRNVKQLGTSYYVWPGASHNRFEHCLGVAHLARLMAEHLQREQPELGITDRDVTCVELAGLCHDLGHGPWSHVWDGLFIPKAMPGKKWKHEDASEMMFDDLIKKKNIDFSEDDTAFVKALIAGEPKRCRGIEKPFLFEIVANKRNGIDVDKFDYIARDSHAIGEKGNISLTRLIHSARVIDNQICYDIKDANQLYELCYTRFSLHKRIYNHKTAKAVEYMIVDALLAAEPHIKIAEHVFHPKKFLYLTDDLMSRIEMSEDPELEEARTILDRIRVRDLYKCVDFKNFEWAYLDLCREYITPERIVEAALKVAATRAATEGISELSAKDVIVDLCPMHYGMKDKNPLDSIRFYSKSNPDLCESAGPGDMSQLMPQVFGEVLLRVYTKDQRFYGIIQAGYRAVLADMPEITPGGVILASQSTDTAPGPDSGITSFNNDSDLAAMFGDGSPEPSADVAPAPRTSAESTSSTRVFDRSKSGPALLTGEGVRAGRSISRHNPFTTVEENYAPARDHSRNRSMGEKDSIGGSIPRAEVLSSTSLADATEDERRKRNRLEADADKAGGSPSKKAKGSSLGTATNGSGVAEYSGHEQDMGKAPGEAGGGPTA</sequence>
<dbReference type="AlphaFoldDB" id="A0A5C3N7X0"/>
<evidence type="ECO:0000259" key="2">
    <source>
        <dbReference type="SMART" id="SM00471"/>
    </source>
</evidence>
<dbReference type="EMBL" id="ML213507">
    <property type="protein sequence ID" value="TFK53342.1"/>
    <property type="molecule type" value="Genomic_DNA"/>
</dbReference>
<feature type="compositionally biased region" description="Low complexity" evidence="1">
    <location>
        <begin position="634"/>
        <end position="648"/>
    </location>
</feature>
<evidence type="ECO:0000256" key="1">
    <source>
        <dbReference type="SAM" id="MobiDB-lite"/>
    </source>
</evidence>
<dbReference type="Pfam" id="PF01966">
    <property type="entry name" value="HD"/>
    <property type="match status" value="1"/>
</dbReference>
<dbReference type="InterPro" id="IPR003607">
    <property type="entry name" value="HD/PDEase_dom"/>
</dbReference>
<dbReference type="PANTHER" id="PTHR11373">
    <property type="entry name" value="DEOXYNUCLEOSIDE TRIPHOSPHATE TRIPHOSPHOHYDROLASE"/>
    <property type="match status" value="1"/>
</dbReference>
<keyword evidence="4" id="KW-1185">Reference proteome</keyword>
<dbReference type="Pfam" id="PF19276">
    <property type="entry name" value="HD_assoc_2"/>
    <property type="match status" value="1"/>
</dbReference>
<dbReference type="Gene3D" id="3.30.70.2760">
    <property type="match status" value="1"/>
</dbReference>
<dbReference type="InterPro" id="IPR006674">
    <property type="entry name" value="HD_domain"/>
</dbReference>
<reference evidence="3 4" key="1">
    <citation type="journal article" date="2019" name="Nat. Ecol. Evol.">
        <title>Megaphylogeny resolves global patterns of mushroom evolution.</title>
        <authorList>
            <person name="Varga T."/>
            <person name="Krizsan K."/>
            <person name="Foldi C."/>
            <person name="Dima B."/>
            <person name="Sanchez-Garcia M."/>
            <person name="Sanchez-Ramirez S."/>
            <person name="Szollosi G.J."/>
            <person name="Szarkandi J.G."/>
            <person name="Papp V."/>
            <person name="Albert L."/>
            <person name="Andreopoulos W."/>
            <person name="Angelini C."/>
            <person name="Antonin V."/>
            <person name="Barry K.W."/>
            <person name="Bougher N.L."/>
            <person name="Buchanan P."/>
            <person name="Buyck B."/>
            <person name="Bense V."/>
            <person name="Catcheside P."/>
            <person name="Chovatia M."/>
            <person name="Cooper J."/>
            <person name="Damon W."/>
            <person name="Desjardin D."/>
            <person name="Finy P."/>
            <person name="Geml J."/>
            <person name="Haridas S."/>
            <person name="Hughes K."/>
            <person name="Justo A."/>
            <person name="Karasinski D."/>
            <person name="Kautmanova I."/>
            <person name="Kiss B."/>
            <person name="Kocsube S."/>
            <person name="Kotiranta H."/>
            <person name="LaButti K.M."/>
            <person name="Lechner B.E."/>
            <person name="Liimatainen K."/>
            <person name="Lipzen A."/>
            <person name="Lukacs Z."/>
            <person name="Mihaltcheva S."/>
            <person name="Morgado L.N."/>
            <person name="Niskanen T."/>
            <person name="Noordeloos M.E."/>
            <person name="Ohm R.A."/>
            <person name="Ortiz-Santana B."/>
            <person name="Ovrebo C."/>
            <person name="Racz N."/>
            <person name="Riley R."/>
            <person name="Savchenko A."/>
            <person name="Shiryaev A."/>
            <person name="Soop K."/>
            <person name="Spirin V."/>
            <person name="Szebenyi C."/>
            <person name="Tomsovsky M."/>
            <person name="Tulloss R.E."/>
            <person name="Uehling J."/>
            <person name="Grigoriev I.V."/>
            <person name="Vagvolgyi C."/>
            <person name="Papp T."/>
            <person name="Martin F.M."/>
            <person name="Miettinen O."/>
            <person name="Hibbett D.S."/>
            <person name="Nagy L.G."/>
        </authorList>
    </citation>
    <scope>NUCLEOTIDE SEQUENCE [LARGE SCALE GENOMIC DNA]</scope>
    <source>
        <strain evidence="3 4">OMC1185</strain>
    </source>
</reference>
<evidence type="ECO:0000313" key="4">
    <source>
        <dbReference type="Proteomes" id="UP000305948"/>
    </source>
</evidence>
<feature type="region of interest" description="Disordered" evidence="1">
    <location>
        <begin position="492"/>
        <end position="679"/>
    </location>
</feature>
<feature type="domain" description="HD/PDEase" evidence="2">
    <location>
        <begin position="92"/>
        <end position="239"/>
    </location>
</feature>
<dbReference type="InterPro" id="IPR050135">
    <property type="entry name" value="dGTPase-like"/>
</dbReference>
<dbReference type="GO" id="GO:0006203">
    <property type="term" value="P:dGTP catabolic process"/>
    <property type="evidence" value="ECO:0007669"/>
    <property type="project" value="TreeGrafter"/>
</dbReference>
<dbReference type="Proteomes" id="UP000305948">
    <property type="component" value="Unassembled WGS sequence"/>
</dbReference>
<dbReference type="SUPFAM" id="SSF109604">
    <property type="entry name" value="HD-domain/PDEase-like"/>
    <property type="match status" value="1"/>
</dbReference>
<dbReference type="CDD" id="cd00077">
    <property type="entry name" value="HDc"/>
    <property type="match status" value="1"/>
</dbReference>
<protein>
    <submittedName>
        <fullName evidence="3">HD-domain/PDEase-like protein</fullName>
    </submittedName>
</protein>
<evidence type="ECO:0000313" key="3">
    <source>
        <dbReference type="EMBL" id="TFK53342.1"/>
    </source>
</evidence>
<organism evidence="3 4">
    <name type="scientific">Heliocybe sulcata</name>
    <dbReference type="NCBI Taxonomy" id="5364"/>
    <lineage>
        <taxon>Eukaryota</taxon>
        <taxon>Fungi</taxon>
        <taxon>Dikarya</taxon>
        <taxon>Basidiomycota</taxon>
        <taxon>Agaricomycotina</taxon>
        <taxon>Agaricomycetes</taxon>
        <taxon>Gloeophyllales</taxon>
        <taxon>Gloeophyllaceae</taxon>
        <taxon>Heliocybe</taxon>
    </lineage>
</organism>
<feature type="compositionally biased region" description="Basic and acidic residues" evidence="1">
    <location>
        <begin position="583"/>
        <end position="597"/>
    </location>
</feature>
<dbReference type="InterPro" id="IPR045509">
    <property type="entry name" value="HD_assoc_2"/>
</dbReference>
<dbReference type="SMART" id="SM00471">
    <property type="entry name" value="HDc"/>
    <property type="match status" value="1"/>
</dbReference>